<evidence type="ECO:0000313" key="2">
    <source>
        <dbReference type="EMBL" id="MDP9833419.1"/>
    </source>
</evidence>
<sequence>MTRWEKIPLWCALAIIWLGTCLLAAGLLDTIIALTAGSHIGGTPANACDLPNFCMNGESSVPMAWVSSATIAWTVADDAVTLLTLLGALILGTDVIRRISRAQAFAGATLARMGTVAGLLLAGGVLTYVLNKASHAHIAQDTDDFQGATYTDGVTIAAGPGLLPLALVFAGILSLAFWAAFRQGARMREELDYVV</sequence>
<comment type="caution">
    <text evidence="2">The sequence shown here is derived from an EMBL/GenBank/DDBJ whole genome shotgun (WGS) entry which is preliminary data.</text>
</comment>
<feature type="transmembrane region" description="Helical" evidence="1">
    <location>
        <begin position="104"/>
        <end position="130"/>
    </location>
</feature>
<dbReference type="RefSeq" id="WP_307635376.1">
    <property type="nucleotide sequence ID" value="NZ_JAUSQL010000001.1"/>
</dbReference>
<dbReference type="EMBL" id="JAUSQL010000001">
    <property type="protein sequence ID" value="MDP9833419.1"/>
    <property type="molecule type" value="Genomic_DNA"/>
</dbReference>
<accession>A0ABT9PL23</accession>
<feature type="transmembrane region" description="Helical" evidence="1">
    <location>
        <begin position="162"/>
        <end position="181"/>
    </location>
</feature>
<proteinExistence type="predicted"/>
<keyword evidence="1" id="KW-0472">Membrane</keyword>
<keyword evidence="1" id="KW-0812">Transmembrane</keyword>
<evidence type="ECO:0008006" key="4">
    <source>
        <dbReference type="Google" id="ProtNLM"/>
    </source>
</evidence>
<keyword evidence="1" id="KW-1133">Transmembrane helix</keyword>
<reference evidence="2 3" key="1">
    <citation type="submission" date="2023-07" db="EMBL/GenBank/DDBJ databases">
        <title>Sequencing the genomes of 1000 actinobacteria strains.</title>
        <authorList>
            <person name="Klenk H.-P."/>
        </authorList>
    </citation>
    <scope>NUCLEOTIDE SEQUENCE [LARGE SCALE GENOMIC DNA]</scope>
    <source>
        <strain evidence="2 3">DSM 19515</strain>
    </source>
</reference>
<organism evidence="2 3">
    <name type="scientific">Trueperella abortisuis</name>
    <dbReference type="NCBI Taxonomy" id="445930"/>
    <lineage>
        <taxon>Bacteria</taxon>
        <taxon>Bacillati</taxon>
        <taxon>Actinomycetota</taxon>
        <taxon>Actinomycetes</taxon>
        <taxon>Actinomycetales</taxon>
        <taxon>Actinomycetaceae</taxon>
        <taxon>Trueperella</taxon>
    </lineage>
</organism>
<evidence type="ECO:0000256" key="1">
    <source>
        <dbReference type="SAM" id="Phobius"/>
    </source>
</evidence>
<name>A0ABT9PL23_9ACTO</name>
<keyword evidence="3" id="KW-1185">Reference proteome</keyword>
<dbReference type="Proteomes" id="UP001230145">
    <property type="component" value="Unassembled WGS sequence"/>
</dbReference>
<gene>
    <name evidence="2" type="ORF">J2S45_002098</name>
</gene>
<evidence type="ECO:0000313" key="3">
    <source>
        <dbReference type="Proteomes" id="UP001230145"/>
    </source>
</evidence>
<protein>
    <recommendedName>
        <fullName evidence="4">DUF2975 domain-containing protein</fullName>
    </recommendedName>
</protein>
<feature type="transmembrane region" description="Helical" evidence="1">
    <location>
        <begin position="71"/>
        <end position="92"/>
    </location>
</feature>
<feature type="transmembrane region" description="Helical" evidence="1">
    <location>
        <begin position="7"/>
        <end position="28"/>
    </location>
</feature>